<feature type="signal peptide" evidence="2">
    <location>
        <begin position="1"/>
        <end position="17"/>
    </location>
</feature>
<dbReference type="EMBL" id="BKCJ010000502">
    <property type="protein sequence ID" value="GEU33773.1"/>
    <property type="molecule type" value="Genomic_DNA"/>
</dbReference>
<evidence type="ECO:0000256" key="2">
    <source>
        <dbReference type="SAM" id="SignalP"/>
    </source>
</evidence>
<protein>
    <submittedName>
        <fullName evidence="5">Ribonuclease H-like domain-containing protein</fullName>
    </submittedName>
</protein>
<feature type="compositionally biased region" description="Polar residues" evidence="1">
    <location>
        <begin position="325"/>
        <end position="353"/>
    </location>
</feature>
<keyword evidence="2" id="KW-0732">Signal</keyword>
<comment type="caution">
    <text evidence="5">The sequence shown here is derived from an EMBL/GenBank/DDBJ whole genome shotgun (WGS) entry which is preliminary data.</text>
</comment>
<sequence>MLGALKFSYICFRRVLCVFFVASLPPNLALVTRPRIVEVEVPSAFAIVQGNPLHLQTSDFNSNTIISVKLTGTKNYRVWAADMKLAINTRNKTGFLDGTCLKSTHANSASLSISGKDAILLCCLGCLILFLKNYFLVKFSLIMLLSLLARETLPDVKDAFVIISREESHRGITSSSSGSVTKPRVGHIVNRGFDIIGYPLGYNKNSGPKSNGPRTFNANSVSSSFEKGASLSFTNEQMIKLMNLINEAPSRNVQANMKELNIPSEISDSNVNDLKFFDEKHYDFQSPSSPNDDERVFQAPNDEGSAQPCSSSADDSEVDLAASMGNDSSSEGSVPSNSCPLSQSDFPGNSSQGLPDLRRSSRTMRQPARLNDYVVNKSKKYGLEKYVTFSRLNSINYCFSTTLNKSTEPTTYSEAIKNPNWIEAMNNEIEALNRNDTWIICDLLARRKAVSSKWLWKIKYKSTGEIERYKARVISKGFSQREGFDYLEIFTPVVKMSTVRYLTEDVYMTLPLGFDNDKSKSKYDYSLFTKKSDNVFIMLLVYVDDIVITGNDMSKTDKFKMVLKSKFQIKDLGKLKYFLGIEVLDNKDGICLSQRKYCLELLHEYGLLAGKPMETPITENTTMDHIESNDDPLLSNIGNYQRLVGKLIYLTNTRLGIAYVVYCLSQFMYSSLNSHLDAAMRVLRYLKSSIGNGIQINRNGNLKLRAYADSDCARCLATRKYVSGYYVFFGD</sequence>
<evidence type="ECO:0000256" key="1">
    <source>
        <dbReference type="SAM" id="MobiDB-lite"/>
    </source>
</evidence>
<evidence type="ECO:0000259" key="4">
    <source>
        <dbReference type="Pfam" id="PF14244"/>
    </source>
</evidence>
<dbReference type="AlphaFoldDB" id="A0A6L2J9W3"/>
<dbReference type="InterPro" id="IPR029472">
    <property type="entry name" value="Copia-like_N"/>
</dbReference>
<dbReference type="PANTHER" id="PTHR11439">
    <property type="entry name" value="GAG-POL-RELATED RETROTRANSPOSON"/>
    <property type="match status" value="1"/>
</dbReference>
<feature type="domain" description="Reverse transcriptase Ty1/copia-type" evidence="3">
    <location>
        <begin position="521"/>
        <end position="618"/>
    </location>
</feature>
<dbReference type="PANTHER" id="PTHR11439:SF489">
    <property type="entry name" value="RNA-DIRECTED DNA POLYMERASE"/>
    <property type="match status" value="1"/>
</dbReference>
<feature type="domain" description="Reverse transcriptase Ty1/copia-type" evidence="3">
    <location>
        <begin position="435"/>
        <end position="503"/>
    </location>
</feature>
<dbReference type="InterPro" id="IPR043502">
    <property type="entry name" value="DNA/RNA_pol_sf"/>
</dbReference>
<feature type="region of interest" description="Disordered" evidence="1">
    <location>
        <begin position="282"/>
        <end position="369"/>
    </location>
</feature>
<feature type="chain" id="PRO_5027071659" evidence="2">
    <location>
        <begin position="18"/>
        <end position="731"/>
    </location>
</feature>
<dbReference type="SUPFAM" id="SSF56672">
    <property type="entry name" value="DNA/RNA polymerases"/>
    <property type="match status" value="1"/>
</dbReference>
<name>A0A6L2J9W3_TANCI</name>
<proteinExistence type="predicted"/>
<evidence type="ECO:0000313" key="5">
    <source>
        <dbReference type="EMBL" id="GEU33773.1"/>
    </source>
</evidence>
<reference evidence="5" key="1">
    <citation type="journal article" date="2019" name="Sci. Rep.">
        <title>Draft genome of Tanacetum cinerariifolium, the natural source of mosquito coil.</title>
        <authorList>
            <person name="Yamashiro T."/>
            <person name="Shiraishi A."/>
            <person name="Satake H."/>
            <person name="Nakayama K."/>
        </authorList>
    </citation>
    <scope>NUCLEOTIDE SEQUENCE</scope>
</reference>
<organism evidence="5">
    <name type="scientific">Tanacetum cinerariifolium</name>
    <name type="common">Dalmatian daisy</name>
    <name type="synonym">Chrysanthemum cinerariifolium</name>
    <dbReference type="NCBI Taxonomy" id="118510"/>
    <lineage>
        <taxon>Eukaryota</taxon>
        <taxon>Viridiplantae</taxon>
        <taxon>Streptophyta</taxon>
        <taxon>Embryophyta</taxon>
        <taxon>Tracheophyta</taxon>
        <taxon>Spermatophyta</taxon>
        <taxon>Magnoliopsida</taxon>
        <taxon>eudicotyledons</taxon>
        <taxon>Gunneridae</taxon>
        <taxon>Pentapetalae</taxon>
        <taxon>asterids</taxon>
        <taxon>campanulids</taxon>
        <taxon>Asterales</taxon>
        <taxon>Asteraceae</taxon>
        <taxon>Asteroideae</taxon>
        <taxon>Anthemideae</taxon>
        <taxon>Anthemidinae</taxon>
        <taxon>Tanacetum</taxon>
    </lineage>
</organism>
<dbReference type="Pfam" id="PF14244">
    <property type="entry name" value="Retrotran_gag_3"/>
    <property type="match status" value="1"/>
</dbReference>
<evidence type="ECO:0000259" key="3">
    <source>
        <dbReference type="Pfam" id="PF07727"/>
    </source>
</evidence>
<feature type="domain" description="Retrotransposon Copia-like N-terminal" evidence="4">
    <location>
        <begin position="58"/>
        <end position="101"/>
    </location>
</feature>
<accession>A0A6L2J9W3</accession>
<dbReference type="Pfam" id="PF07727">
    <property type="entry name" value="RVT_2"/>
    <property type="match status" value="2"/>
</dbReference>
<gene>
    <name evidence="5" type="ORF">Tci_005751</name>
</gene>
<dbReference type="InterPro" id="IPR013103">
    <property type="entry name" value="RVT_2"/>
</dbReference>